<dbReference type="AlphaFoldDB" id="A0A1C1Z1I3"/>
<feature type="binding site" evidence="5">
    <location>
        <position position="119"/>
    </location>
    <ligand>
        <name>substrate</name>
    </ligand>
</feature>
<evidence type="ECO:0000256" key="1">
    <source>
        <dbReference type="ARBA" id="ARBA00001968"/>
    </source>
</evidence>
<sequence length="225" mass="23888">MTEGFRVKTNWDRVSEAEVRRAKGIPVSNISDVMSRHFAAPAGLRPMHRAGVMAGPALTVSVRPGDNLMLHKALQMVRPGEVIVVDAGGALDNAIMGELMLARGVHSGIAGVVIHGAIRDVESIGQQDTPVFACGVSHRGPYKDGPGEIGLPITLGTMVVDPGDLVVGDQDGVIVLPRLSAGEILTRAEKKHASEEAQLQSTLEGAYQGDWIDQTLNRLGCEFID</sequence>
<dbReference type="STRING" id="1480615.AWJ14_11465"/>
<name>A0A1C1Z1I3_9HYPH</name>
<keyword evidence="5" id="KW-0460">Magnesium</keyword>
<accession>A0A1C1Z1I3</accession>
<dbReference type="CDD" id="cd16841">
    <property type="entry name" value="RraA_family"/>
    <property type="match status" value="1"/>
</dbReference>
<feature type="binding site" evidence="5">
    <location>
        <begin position="97"/>
        <end position="100"/>
    </location>
    <ligand>
        <name>substrate</name>
    </ligand>
</feature>
<evidence type="ECO:0000256" key="2">
    <source>
        <dbReference type="ARBA" id="ARBA00016549"/>
    </source>
</evidence>
<dbReference type="Gene3D" id="3.50.30.40">
    <property type="entry name" value="Ribonuclease E inhibitor RraA/RraA-like"/>
    <property type="match status" value="1"/>
</dbReference>
<dbReference type="PANTHER" id="PTHR33254:SF4">
    <property type="entry name" value="4-HYDROXY-4-METHYL-2-OXOGLUTARATE ALDOLASE 3-RELATED"/>
    <property type="match status" value="1"/>
</dbReference>
<comment type="cofactor">
    <cofactor evidence="1">
        <name>a divalent metal cation</name>
        <dbReference type="ChEBI" id="CHEBI:60240"/>
    </cofactor>
</comment>
<reference evidence="6 7" key="1">
    <citation type="submission" date="2015-12" db="EMBL/GenBank/DDBJ databases">
        <authorList>
            <person name="Shamseldin A."/>
            <person name="Moawad H."/>
            <person name="Abd El-Rahim W.M."/>
            <person name="Sadowsky M.J."/>
        </authorList>
    </citation>
    <scope>NUCLEOTIDE SEQUENCE [LARGE SCALE GENOMIC DNA]</scope>
    <source>
        <strain evidence="6 7">JC234</strain>
    </source>
</reference>
<dbReference type="OrthoDB" id="9812532at2"/>
<comment type="caution">
    <text evidence="6">The sequence shown here is derived from an EMBL/GenBank/DDBJ whole genome shotgun (WGS) entry which is preliminary data.</text>
</comment>
<evidence type="ECO:0000313" key="7">
    <source>
        <dbReference type="Proteomes" id="UP000094795"/>
    </source>
</evidence>
<keyword evidence="5" id="KW-0479">Metal-binding</keyword>
<evidence type="ECO:0000256" key="5">
    <source>
        <dbReference type="PIRSR" id="PIRSR605493-1"/>
    </source>
</evidence>
<dbReference type="SUPFAM" id="SSF89562">
    <property type="entry name" value="RraA-like"/>
    <property type="match status" value="1"/>
</dbReference>
<dbReference type="InterPro" id="IPR005493">
    <property type="entry name" value="RraA/RraA-like"/>
</dbReference>
<evidence type="ECO:0000256" key="3">
    <source>
        <dbReference type="ARBA" id="ARBA00029596"/>
    </source>
</evidence>
<dbReference type="GO" id="GO:0032259">
    <property type="term" value="P:methylation"/>
    <property type="evidence" value="ECO:0007669"/>
    <property type="project" value="UniProtKB-KW"/>
</dbReference>
<organism evidence="6 7">
    <name type="scientific">Hoeflea olei</name>
    <dbReference type="NCBI Taxonomy" id="1480615"/>
    <lineage>
        <taxon>Bacteria</taxon>
        <taxon>Pseudomonadati</taxon>
        <taxon>Pseudomonadota</taxon>
        <taxon>Alphaproteobacteria</taxon>
        <taxon>Hyphomicrobiales</taxon>
        <taxon>Rhizobiaceae</taxon>
        <taxon>Hoeflea</taxon>
    </lineage>
</organism>
<comment type="cofactor">
    <cofactor evidence="5">
        <name>Mg(2+)</name>
        <dbReference type="ChEBI" id="CHEBI:18420"/>
    </cofactor>
</comment>
<dbReference type="Pfam" id="PF03737">
    <property type="entry name" value="RraA-like"/>
    <property type="match status" value="1"/>
</dbReference>
<evidence type="ECO:0000256" key="4">
    <source>
        <dbReference type="ARBA" id="ARBA00030169"/>
    </source>
</evidence>
<proteinExistence type="predicted"/>
<dbReference type="NCBIfam" id="NF004850">
    <property type="entry name" value="PRK06201.1"/>
    <property type="match status" value="1"/>
</dbReference>
<protein>
    <recommendedName>
        <fullName evidence="2">Putative 4-hydroxy-4-methyl-2-oxoglutarate aldolase</fullName>
    </recommendedName>
    <alternativeName>
        <fullName evidence="3">Regulator of ribonuclease activity homolog</fullName>
    </alternativeName>
    <alternativeName>
        <fullName evidence="4">RraA-like protein</fullName>
    </alternativeName>
</protein>
<dbReference type="EMBL" id="LQZT01000001">
    <property type="protein sequence ID" value="OCW59612.1"/>
    <property type="molecule type" value="Genomic_DNA"/>
</dbReference>
<feature type="binding site" evidence="5">
    <location>
        <position position="120"/>
    </location>
    <ligand>
        <name>Mg(2+)</name>
        <dbReference type="ChEBI" id="CHEBI:18420"/>
    </ligand>
</feature>
<evidence type="ECO:0000313" key="6">
    <source>
        <dbReference type="EMBL" id="OCW59612.1"/>
    </source>
</evidence>
<dbReference type="RefSeq" id="WP_066174684.1">
    <property type="nucleotide sequence ID" value="NZ_LQZT01000001.1"/>
</dbReference>
<dbReference type="Proteomes" id="UP000094795">
    <property type="component" value="Unassembled WGS sequence"/>
</dbReference>
<keyword evidence="7" id="KW-1185">Reference proteome</keyword>
<dbReference type="GO" id="GO:0046872">
    <property type="term" value="F:metal ion binding"/>
    <property type="evidence" value="ECO:0007669"/>
    <property type="project" value="UniProtKB-KW"/>
</dbReference>
<keyword evidence="6" id="KW-0489">Methyltransferase</keyword>
<keyword evidence="6" id="KW-0808">Transferase</keyword>
<gene>
    <name evidence="6" type="ORF">AWJ14_11465</name>
</gene>
<dbReference type="PANTHER" id="PTHR33254">
    <property type="entry name" value="4-HYDROXY-4-METHYL-2-OXOGLUTARATE ALDOLASE 3-RELATED"/>
    <property type="match status" value="1"/>
</dbReference>
<dbReference type="GO" id="GO:0008168">
    <property type="term" value="F:methyltransferase activity"/>
    <property type="evidence" value="ECO:0007669"/>
    <property type="project" value="UniProtKB-KW"/>
</dbReference>
<dbReference type="InterPro" id="IPR036704">
    <property type="entry name" value="RraA/RraA-like_sf"/>
</dbReference>